<feature type="non-terminal residue" evidence="1">
    <location>
        <position position="1"/>
    </location>
</feature>
<evidence type="ECO:0000313" key="1">
    <source>
        <dbReference type="EMBL" id="PNI27066.1"/>
    </source>
</evidence>
<dbReference type="Proteomes" id="UP000236370">
    <property type="component" value="Unassembled WGS sequence"/>
</dbReference>
<dbReference type="AlphaFoldDB" id="A0A2J8JWB6"/>
<comment type="caution">
    <text evidence="1">The sequence shown here is derived from an EMBL/GenBank/DDBJ whole genome shotgun (WGS) entry which is preliminary data.</text>
</comment>
<dbReference type="EMBL" id="NBAG03000420">
    <property type="protein sequence ID" value="PNI27066.1"/>
    <property type="molecule type" value="Genomic_DNA"/>
</dbReference>
<organism evidence="1 2">
    <name type="scientific">Pan troglodytes</name>
    <name type="common">Chimpanzee</name>
    <dbReference type="NCBI Taxonomy" id="9598"/>
    <lineage>
        <taxon>Eukaryota</taxon>
        <taxon>Metazoa</taxon>
        <taxon>Chordata</taxon>
        <taxon>Craniata</taxon>
        <taxon>Vertebrata</taxon>
        <taxon>Euteleostomi</taxon>
        <taxon>Mammalia</taxon>
        <taxon>Eutheria</taxon>
        <taxon>Euarchontoglires</taxon>
        <taxon>Primates</taxon>
        <taxon>Haplorrhini</taxon>
        <taxon>Catarrhini</taxon>
        <taxon>Hominidae</taxon>
        <taxon>Pan</taxon>
    </lineage>
</organism>
<name>A0A2J8JWB6_PANTR</name>
<reference evidence="1 2" key="1">
    <citation type="submission" date="2017-12" db="EMBL/GenBank/DDBJ databases">
        <title>High-resolution comparative analysis of great ape genomes.</title>
        <authorList>
            <person name="Pollen A."/>
            <person name="Hastie A."/>
            <person name="Hormozdiari F."/>
            <person name="Dougherty M."/>
            <person name="Liu R."/>
            <person name="Chaisson M."/>
            <person name="Hoppe E."/>
            <person name="Hill C."/>
            <person name="Pang A."/>
            <person name="Hillier L."/>
            <person name="Baker C."/>
            <person name="Armstrong J."/>
            <person name="Shendure J."/>
            <person name="Paten B."/>
            <person name="Wilson R."/>
            <person name="Chao H."/>
            <person name="Schneider V."/>
            <person name="Ventura M."/>
            <person name="Kronenberg Z."/>
            <person name="Murali S."/>
            <person name="Gordon D."/>
            <person name="Cantsilieris S."/>
            <person name="Munson K."/>
            <person name="Nelson B."/>
            <person name="Raja A."/>
            <person name="Underwood J."/>
            <person name="Diekhans M."/>
            <person name="Fiddes I."/>
            <person name="Haussler D."/>
            <person name="Eichler E."/>
        </authorList>
    </citation>
    <scope>NUCLEOTIDE SEQUENCE [LARGE SCALE GENOMIC DNA]</scope>
    <source>
        <strain evidence="1">Yerkes chimp pedigree #C0471</strain>
    </source>
</reference>
<accession>A0A2J8JWB6</accession>
<protein>
    <submittedName>
        <fullName evidence="1">ZNF217 isoform 5</fullName>
    </submittedName>
</protein>
<gene>
    <name evidence="1" type="ORF">CK820_G0044026</name>
</gene>
<evidence type="ECO:0000313" key="2">
    <source>
        <dbReference type="Proteomes" id="UP000236370"/>
    </source>
</evidence>
<proteinExistence type="predicted"/>
<sequence length="149" mass="16099">GEPLPKRLKSSVVALDVDQPGANYRRGYDLPKYHMVRGITSLLPQDCVYPSQALPPKPRFLSSSEVDSPNVLTVQKPYGGSGPLYTCVPAGSPASSSTLEGLGGCQCLLPMKLSFTSSFEKRMVKATEISCDCTVHKTYEESARNTTVL</sequence>